<accession>A0A7M1RRF9</accession>
<evidence type="ECO:0000259" key="1">
    <source>
        <dbReference type="PROSITE" id="PS50878"/>
    </source>
</evidence>
<dbReference type="GeneID" id="65130775"/>
<reference evidence="2 3" key="1">
    <citation type="submission" date="2020-07" db="EMBL/GenBank/DDBJ databases">
        <title>Taxonomic proposal: Crassvirales, a new order of highly abundant and diverse bacterial viruses.</title>
        <authorList>
            <person name="Shkoporov A.N."/>
            <person name="Stockdale S.R."/>
            <person name="Guerin E."/>
            <person name="Ross R.P."/>
            <person name="Hill C."/>
        </authorList>
    </citation>
    <scope>NUCLEOTIDE SEQUENCE [LARGE SCALE GENOMIC DNA]</scope>
</reference>
<name>A0A7M1RRF9_9CAUD</name>
<keyword evidence="3" id="KW-1185">Reference proteome</keyword>
<dbReference type="EMBL" id="MT774397">
    <property type="protein sequence ID" value="QOR56856.1"/>
    <property type="molecule type" value="Genomic_DNA"/>
</dbReference>
<evidence type="ECO:0000313" key="2">
    <source>
        <dbReference type="EMBL" id="QOR56856.1"/>
    </source>
</evidence>
<dbReference type="InterPro" id="IPR000477">
    <property type="entry name" value="RT_dom"/>
</dbReference>
<dbReference type="RefSeq" id="YP_010112308.1">
    <property type="nucleotide sequence ID" value="NC_055890.1"/>
</dbReference>
<dbReference type="InterPro" id="IPR051083">
    <property type="entry name" value="GrpII_Intron_Splice-Mob/Def"/>
</dbReference>
<dbReference type="CDD" id="cd01651">
    <property type="entry name" value="RT_G2_intron"/>
    <property type="match status" value="1"/>
</dbReference>
<evidence type="ECO:0000313" key="3">
    <source>
        <dbReference type="Proteomes" id="UP000593741"/>
    </source>
</evidence>
<sequence length="335" mass="40631">MKRYNNLFDKIVSLDNLYAADKKARRYKSHRPEVILFDKNKDKLLLDLQRKLIDGEYETSEYYVFKIYEPKEREIFKLPYYPDRIVHHAIMNIMEPIWVSAFVKGTYSCIRKRGIHKALKDVKFALKDEINTQYCLKLDIRKFYSSIDHDILKIIVRKKIKDKRLLNLLDEIIESALGVPIGNYLSLFFANLYLTYLDHWIKEQKKVRYYFRYADDIVILGRDKLELRNLFYDIQNYLNNKLKLSFKDNWLIFKVDSRGIDFVGYRVFHTHTLLRKRIKKKFCKKINKLNKKLNLDKDTYKQKICSYIGWIKYCNGRNLLNKMSKYKELLEYIKE</sequence>
<dbReference type="InterPro" id="IPR043502">
    <property type="entry name" value="DNA/RNA_pol_sf"/>
</dbReference>
<keyword evidence="2" id="KW-0808">Transferase</keyword>
<dbReference type="KEGG" id="vg:65130775"/>
<organism evidence="2 3">
    <name type="scientific">uncultured phage cr56_1</name>
    <dbReference type="NCBI Taxonomy" id="2772081"/>
    <lineage>
        <taxon>Viruses</taxon>
        <taxon>Duplodnaviria</taxon>
        <taxon>Heunggongvirae</taxon>
        <taxon>Uroviricota</taxon>
        <taxon>Caudoviricetes</taxon>
        <taxon>Crassvirales</taxon>
        <taxon>Suoliviridae</taxon>
        <taxon>Loutivirinae</taxon>
        <taxon>Buchavirus</taxon>
        <taxon>Buchavirus faecalis</taxon>
    </lineage>
</organism>
<dbReference type="GO" id="GO:0003964">
    <property type="term" value="F:RNA-directed DNA polymerase activity"/>
    <property type="evidence" value="ECO:0007669"/>
    <property type="project" value="UniProtKB-KW"/>
</dbReference>
<feature type="domain" description="Reverse transcriptase" evidence="1">
    <location>
        <begin position="1"/>
        <end position="267"/>
    </location>
</feature>
<keyword evidence="2" id="KW-0695">RNA-directed DNA polymerase</keyword>
<dbReference type="SUPFAM" id="SSF56672">
    <property type="entry name" value="DNA/RNA polymerases"/>
    <property type="match status" value="1"/>
</dbReference>
<dbReference type="Proteomes" id="UP000593741">
    <property type="component" value="Genome"/>
</dbReference>
<dbReference type="PANTHER" id="PTHR34047">
    <property type="entry name" value="NUCLEAR INTRON MATURASE 1, MITOCHONDRIAL-RELATED"/>
    <property type="match status" value="1"/>
</dbReference>
<dbReference type="PANTHER" id="PTHR34047:SF8">
    <property type="entry name" value="PROTEIN YKFC"/>
    <property type="match status" value="1"/>
</dbReference>
<dbReference type="Pfam" id="PF00078">
    <property type="entry name" value="RVT_1"/>
    <property type="match status" value="1"/>
</dbReference>
<keyword evidence="2" id="KW-0548">Nucleotidyltransferase</keyword>
<dbReference type="PROSITE" id="PS50878">
    <property type="entry name" value="RT_POL"/>
    <property type="match status" value="1"/>
</dbReference>
<proteinExistence type="predicted"/>
<protein>
    <submittedName>
        <fullName evidence="2">Reverse transcriptase</fullName>
    </submittedName>
</protein>